<sequence>MVVLKKVNVDGVSVFYREDGEVKSPTILLLHGFPSSSFQFRNLIPKLATTHHVIAPDLPGFGFTGVPAQLNYEYNFDSLAGTITSFTRILNLDTFAIYVFDYGAPVGFRLALARPDAITAIISQNGNAFEAGLSPFWDGLRKYWDDPSPENLAPIQALTKMEATRFQYLHGEAHPDAVPPETYHLDQALLDRPGNADIQLKLSFDYQTNIALYPKFHEYFRTHQPPLLAVWGKNDPFFLPTGADAFKTVLPKAEIHFVDGGHFPLENHLEEVYDIISKFLSNNGA</sequence>
<dbReference type="SUPFAM" id="SSF53474">
    <property type="entry name" value="alpha/beta-Hydrolases"/>
    <property type="match status" value="1"/>
</dbReference>
<evidence type="ECO:0000256" key="1">
    <source>
        <dbReference type="ARBA" id="ARBA00022801"/>
    </source>
</evidence>
<protein>
    <recommendedName>
        <fullName evidence="2">AB hydrolase-1 domain-containing protein</fullName>
    </recommendedName>
</protein>
<dbReference type="PANTHER" id="PTHR42977">
    <property type="entry name" value="HYDROLASE-RELATED"/>
    <property type="match status" value="1"/>
</dbReference>
<keyword evidence="1" id="KW-0378">Hydrolase</keyword>
<gene>
    <name evidence="3" type="ORF">D9615_009251</name>
</gene>
<dbReference type="Proteomes" id="UP000565441">
    <property type="component" value="Unassembled WGS sequence"/>
</dbReference>
<dbReference type="Pfam" id="PF00561">
    <property type="entry name" value="Abhydrolase_1"/>
    <property type="match status" value="1"/>
</dbReference>
<dbReference type="AlphaFoldDB" id="A0A8H5GWC2"/>
<feature type="domain" description="AB hydrolase-1" evidence="2">
    <location>
        <begin position="25"/>
        <end position="268"/>
    </location>
</feature>
<dbReference type="InterPro" id="IPR051340">
    <property type="entry name" value="Haloalkane_dehalogenase"/>
</dbReference>
<name>A0A8H5GWC2_9AGAR</name>
<proteinExistence type="predicted"/>
<dbReference type="InterPro" id="IPR029058">
    <property type="entry name" value="AB_hydrolase_fold"/>
</dbReference>
<evidence type="ECO:0000313" key="4">
    <source>
        <dbReference type="Proteomes" id="UP000565441"/>
    </source>
</evidence>
<reference evidence="3 4" key="1">
    <citation type="journal article" date="2020" name="ISME J.">
        <title>Uncovering the hidden diversity of litter-decomposition mechanisms in mushroom-forming fungi.</title>
        <authorList>
            <person name="Floudas D."/>
            <person name="Bentzer J."/>
            <person name="Ahren D."/>
            <person name="Johansson T."/>
            <person name="Persson P."/>
            <person name="Tunlid A."/>
        </authorList>
    </citation>
    <scope>NUCLEOTIDE SEQUENCE [LARGE SCALE GENOMIC DNA]</scope>
    <source>
        <strain evidence="3 4">CBS 661.87</strain>
    </source>
</reference>
<evidence type="ECO:0000259" key="2">
    <source>
        <dbReference type="Pfam" id="PF00561"/>
    </source>
</evidence>
<dbReference type="EMBL" id="JAACJP010000043">
    <property type="protein sequence ID" value="KAF5372363.1"/>
    <property type="molecule type" value="Genomic_DNA"/>
</dbReference>
<dbReference type="OrthoDB" id="6431331at2759"/>
<evidence type="ECO:0000313" key="3">
    <source>
        <dbReference type="EMBL" id="KAF5372363.1"/>
    </source>
</evidence>
<accession>A0A8H5GWC2</accession>
<dbReference type="Gene3D" id="3.40.50.1820">
    <property type="entry name" value="alpha/beta hydrolase"/>
    <property type="match status" value="1"/>
</dbReference>
<keyword evidence="4" id="KW-1185">Reference proteome</keyword>
<dbReference type="PRINTS" id="PR00412">
    <property type="entry name" value="EPOXHYDRLASE"/>
</dbReference>
<dbReference type="PANTHER" id="PTHR42977:SF3">
    <property type="entry name" value="AB HYDROLASE-1 DOMAIN-CONTAINING PROTEIN"/>
    <property type="match status" value="1"/>
</dbReference>
<dbReference type="InterPro" id="IPR000639">
    <property type="entry name" value="Epox_hydrolase-like"/>
</dbReference>
<comment type="caution">
    <text evidence="3">The sequence shown here is derived from an EMBL/GenBank/DDBJ whole genome shotgun (WGS) entry which is preliminary data.</text>
</comment>
<dbReference type="GO" id="GO:0004301">
    <property type="term" value="F:epoxide hydrolase activity"/>
    <property type="evidence" value="ECO:0007669"/>
    <property type="project" value="TreeGrafter"/>
</dbReference>
<dbReference type="InterPro" id="IPR000073">
    <property type="entry name" value="AB_hydrolase_1"/>
</dbReference>
<organism evidence="3 4">
    <name type="scientific">Tricholomella constricta</name>
    <dbReference type="NCBI Taxonomy" id="117010"/>
    <lineage>
        <taxon>Eukaryota</taxon>
        <taxon>Fungi</taxon>
        <taxon>Dikarya</taxon>
        <taxon>Basidiomycota</taxon>
        <taxon>Agaricomycotina</taxon>
        <taxon>Agaricomycetes</taxon>
        <taxon>Agaricomycetidae</taxon>
        <taxon>Agaricales</taxon>
        <taxon>Tricholomatineae</taxon>
        <taxon>Lyophyllaceae</taxon>
        <taxon>Tricholomella</taxon>
    </lineage>
</organism>